<dbReference type="SUPFAM" id="SSF48371">
    <property type="entry name" value="ARM repeat"/>
    <property type="match status" value="1"/>
</dbReference>
<name>A0ABQ9XR73_9EUKA</name>
<feature type="compositionally biased region" description="Polar residues" evidence="2">
    <location>
        <begin position="1"/>
        <end position="11"/>
    </location>
</feature>
<dbReference type="Proteomes" id="UP001281761">
    <property type="component" value="Unassembled WGS sequence"/>
</dbReference>
<feature type="coiled-coil region" evidence="1">
    <location>
        <begin position="376"/>
        <end position="424"/>
    </location>
</feature>
<dbReference type="Gene3D" id="1.25.10.10">
    <property type="entry name" value="Leucine-rich Repeat Variant"/>
    <property type="match status" value="1"/>
</dbReference>
<keyword evidence="4" id="KW-1185">Reference proteome</keyword>
<evidence type="ECO:0000256" key="1">
    <source>
        <dbReference type="SAM" id="Coils"/>
    </source>
</evidence>
<feature type="region of interest" description="Disordered" evidence="2">
    <location>
        <begin position="201"/>
        <end position="240"/>
    </location>
</feature>
<organism evidence="3 4">
    <name type="scientific">Blattamonas nauphoetae</name>
    <dbReference type="NCBI Taxonomy" id="2049346"/>
    <lineage>
        <taxon>Eukaryota</taxon>
        <taxon>Metamonada</taxon>
        <taxon>Preaxostyla</taxon>
        <taxon>Oxymonadida</taxon>
        <taxon>Blattamonas</taxon>
    </lineage>
</organism>
<protein>
    <submittedName>
        <fullName evidence="3">Uncharacterized protein</fullName>
    </submittedName>
</protein>
<feature type="compositionally biased region" description="Basic and acidic residues" evidence="2">
    <location>
        <begin position="201"/>
        <end position="226"/>
    </location>
</feature>
<evidence type="ECO:0000313" key="4">
    <source>
        <dbReference type="Proteomes" id="UP001281761"/>
    </source>
</evidence>
<accession>A0ABQ9XR73</accession>
<feature type="region of interest" description="Disordered" evidence="2">
    <location>
        <begin position="1"/>
        <end position="20"/>
    </location>
</feature>
<evidence type="ECO:0000313" key="3">
    <source>
        <dbReference type="EMBL" id="KAK2953217.1"/>
    </source>
</evidence>
<dbReference type="InterPro" id="IPR011989">
    <property type="entry name" value="ARM-like"/>
</dbReference>
<evidence type="ECO:0000256" key="2">
    <source>
        <dbReference type="SAM" id="MobiDB-lite"/>
    </source>
</evidence>
<reference evidence="3 4" key="1">
    <citation type="journal article" date="2022" name="bioRxiv">
        <title>Genomics of Preaxostyla Flagellates Illuminates Evolutionary Transitions and the Path Towards Mitochondrial Loss.</title>
        <authorList>
            <person name="Novak L.V.F."/>
            <person name="Treitli S.C."/>
            <person name="Pyrih J."/>
            <person name="Halakuc P."/>
            <person name="Pipaliya S.V."/>
            <person name="Vacek V."/>
            <person name="Brzon O."/>
            <person name="Soukal P."/>
            <person name="Eme L."/>
            <person name="Dacks J.B."/>
            <person name="Karnkowska A."/>
            <person name="Elias M."/>
            <person name="Hampl V."/>
        </authorList>
    </citation>
    <scope>NUCLEOTIDE SEQUENCE [LARGE SCALE GENOMIC DNA]</scope>
    <source>
        <strain evidence="3">NAU3</strain>
        <tissue evidence="3">Gut</tissue>
    </source>
</reference>
<keyword evidence="1" id="KW-0175">Coiled coil</keyword>
<dbReference type="EMBL" id="JARBJD010000094">
    <property type="protein sequence ID" value="KAK2953217.1"/>
    <property type="molecule type" value="Genomic_DNA"/>
</dbReference>
<proteinExistence type="predicted"/>
<dbReference type="InterPro" id="IPR016024">
    <property type="entry name" value="ARM-type_fold"/>
</dbReference>
<sequence>MLSNPGNSSSFIPAKDGSTLKQNQERKELFEKLKKLETESDEIRVGIAKELVNLCLDDSGNEKGIGTTLMEGRILPILGNQLNRTLSVPVRVGFQVLFDTVLAVISKNEGVSLSKHFPSLLALSRDSNSRISEPVIATIGLITHRLSSSTDVELFLQSGILESLVSSLRTHRDVRVRKAIVVALGEIGVGLKMAVVRHEANEHSKLEEVPTPAPREKKQEERGGEREGDEEESENEMPSFAKPVWSVSLSDFEVEALERVGWEKEDEGGTDFGSRCRRGVGIVREGLIGVIRGWGKEKRGEEEGKKRGKYAKGKKEVNGGEEEWREEDDVGVKRVAGSVCGAVFGEVFGVSPSWCVEGGVVGVRGSDIESLRVEMARKLEEQQATFDARLKQAEKEKEEIRTEKEEMKKKERNMEAMIAELRKNQRPSLITISEIKAVFSNSTKVSRSGDKFTNCSDGYSTVTFDYPLSKGIWHLTLRIIQKSGCFHVGFIDSTEEPFPDGQYVGNYKSVPLFVPIVFSLTRFLLKL</sequence>
<comment type="caution">
    <text evidence="3">The sequence shown here is derived from an EMBL/GenBank/DDBJ whole genome shotgun (WGS) entry which is preliminary data.</text>
</comment>
<gene>
    <name evidence="3" type="ORF">BLNAU_11843</name>
</gene>